<feature type="signal peptide" evidence="1">
    <location>
        <begin position="1"/>
        <end position="21"/>
    </location>
</feature>
<evidence type="ECO:0008006" key="4">
    <source>
        <dbReference type="Google" id="ProtNLM"/>
    </source>
</evidence>
<dbReference type="RefSeq" id="WP_015413438.1">
    <property type="nucleotide sequence ID" value="NC_020409.1"/>
</dbReference>
<dbReference type="OrthoDB" id="5457493at2"/>
<protein>
    <recommendedName>
        <fullName evidence="4">Lipoprotein</fullName>
    </recommendedName>
</protein>
<reference evidence="2 3" key="1">
    <citation type="journal article" date="2013" name="PLoS ONE">
        <title>The first genomic and proteomic characterization of a deep-sea sulfate reducer: insights into the piezophilic lifestyle of Desulfovibrio piezophilus.</title>
        <authorList>
            <person name="Pradel N."/>
            <person name="Ji B."/>
            <person name="Gimenez G."/>
            <person name="Talla E."/>
            <person name="Lenoble P."/>
            <person name="Garel M."/>
            <person name="Tamburini C."/>
            <person name="Fourquet P."/>
            <person name="Lebrun R."/>
            <person name="Bertin P."/>
            <person name="Denis Y."/>
            <person name="Pophillat M."/>
            <person name="Barbe V."/>
            <person name="Ollivier B."/>
            <person name="Dolla A."/>
        </authorList>
    </citation>
    <scope>NUCLEOTIDE SEQUENCE [LARGE SCALE GENOMIC DNA]</scope>
    <source>
        <strain evidence="3">DSM 10523 / SB164P1</strain>
    </source>
</reference>
<gene>
    <name evidence="2" type="ordered locus">BN4_10143</name>
</gene>
<dbReference type="AlphaFoldDB" id="M1WUI2"/>
<evidence type="ECO:0000313" key="3">
    <source>
        <dbReference type="Proteomes" id="UP000011724"/>
    </source>
</evidence>
<evidence type="ECO:0000256" key="1">
    <source>
        <dbReference type="SAM" id="SignalP"/>
    </source>
</evidence>
<dbReference type="Proteomes" id="UP000011724">
    <property type="component" value="Chromosome"/>
</dbReference>
<reference evidence="3" key="2">
    <citation type="journal article" date="2013" name="Stand. Genomic Sci.">
        <title>Complete genome sequence of Desulfocapsa sulfexigens, a marine deltaproteobacterium specialized in disproportionating inorganic sulfur compounds.</title>
        <authorList>
            <person name="Finster K.W."/>
            <person name="Kjeldsen K.U."/>
            <person name="Kube M."/>
            <person name="Reinhardt R."/>
            <person name="Mussmann M."/>
            <person name="Amann R."/>
            <person name="Schreiber L."/>
        </authorList>
    </citation>
    <scope>NUCLEOTIDE SEQUENCE [LARGE SCALE GENOMIC DNA]</scope>
    <source>
        <strain evidence="3">DSM 10523 / SB164P1</strain>
    </source>
</reference>
<dbReference type="KEGG" id="dpi:BN4_10143"/>
<name>M1WUI2_PSEP2</name>
<keyword evidence="3" id="KW-1185">Reference proteome</keyword>
<dbReference type="PATRIC" id="fig|879567.3.peg.150"/>
<proteinExistence type="predicted"/>
<dbReference type="BioCyc" id="DPIE1322246:BN4_RS00775-MONOMER"/>
<feature type="chain" id="PRO_5004019485" description="Lipoprotein" evidence="1">
    <location>
        <begin position="22"/>
        <end position="209"/>
    </location>
</feature>
<dbReference type="STRING" id="1322246.BN4_10143"/>
<sequence length="209" mass="24206">MSRKYLIFMLALLVLSANASAVGSTDLSQVKTITQTIKLYQGVLTFPPPMWVNEVKDLGNSKFFRDQQRNLFTLEQIPKDQEFDSWTNLYGVYGFYLPEYDMKRFINESLNALALGCKVQTKSKIVNAENGMIIMTYMCKDLVDPLVVNGYNTESGFLFMSQVDQSFAKVYMAWRSKQEYMKTDKWPMNAETMTEAVERMGKIRYFKVD</sequence>
<organism evidence="2 3">
    <name type="scientific">Pseudodesulfovibrio piezophilus (strain DSM 21447 / JCM 15486 / C1TLV30)</name>
    <name type="common">Desulfovibrio piezophilus</name>
    <dbReference type="NCBI Taxonomy" id="1322246"/>
    <lineage>
        <taxon>Bacteria</taxon>
        <taxon>Pseudomonadati</taxon>
        <taxon>Thermodesulfobacteriota</taxon>
        <taxon>Desulfovibrionia</taxon>
        <taxon>Desulfovibrionales</taxon>
        <taxon>Desulfovibrionaceae</taxon>
    </lineage>
</organism>
<accession>M1WUI2</accession>
<dbReference type="HOGENOM" id="CLU_1313764_0_0_7"/>
<evidence type="ECO:0000313" key="2">
    <source>
        <dbReference type="EMBL" id="CCH47383.1"/>
    </source>
</evidence>
<dbReference type="eggNOG" id="ENOG5033XI3">
    <property type="taxonomic scope" value="Bacteria"/>
</dbReference>
<keyword evidence="1" id="KW-0732">Signal</keyword>
<dbReference type="EMBL" id="FO203427">
    <property type="protein sequence ID" value="CCH47383.1"/>
    <property type="molecule type" value="Genomic_DNA"/>
</dbReference>